<organism evidence="1 2">
    <name type="scientific">Mucilaginibacter celer</name>
    <dbReference type="NCBI Taxonomy" id="2305508"/>
    <lineage>
        <taxon>Bacteria</taxon>
        <taxon>Pseudomonadati</taxon>
        <taxon>Bacteroidota</taxon>
        <taxon>Sphingobacteriia</taxon>
        <taxon>Sphingobacteriales</taxon>
        <taxon>Sphingobacteriaceae</taxon>
        <taxon>Mucilaginibacter</taxon>
    </lineage>
</organism>
<reference evidence="1 2" key="1">
    <citation type="submission" date="2018-10" db="EMBL/GenBank/DDBJ databases">
        <title>Genome sequencing of Mucilaginibacter sp. HYN0043.</title>
        <authorList>
            <person name="Kim M."/>
            <person name="Yi H."/>
        </authorList>
    </citation>
    <scope>NUCLEOTIDE SEQUENCE [LARGE SCALE GENOMIC DNA]</scope>
    <source>
        <strain evidence="1 2">HYN0043</strain>
    </source>
</reference>
<proteinExistence type="predicted"/>
<dbReference type="EMBL" id="CP032869">
    <property type="protein sequence ID" value="AYL94271.1"/>
    <property type="molecule type" value="Genomic_DNA"/>
</dbReference>
<accession>A0A494VL66</accession>
<evidence type="ECO:0000313" key="1">
    <source>
        <dbReference type="EMBL" id="AYL94271.1"/>
    </source>
</evidence>
<dbReference type="AlphaFoldDB" id="A0A494VL66"/>
<gene>
    <name evidence="1" type="ORF">HYN43_002715</name>
</gene>
<dbReference type="Proteomes" id="UP000270046">
    <property type="component" value="Chromosome"/>
</dbReference>
<dbReference type="OrthoDB" id="9763659at2"/>
<protein>
    <submittedName>
        <fullName evidence="1">Uncharacterized protein</fullName>
    </submittedName>
</protein>
<name>A0A494VL66_9SPHI</name>
<keyword evidence="2" id="KW-1185">Reference proteome</keyword>
<evidence type="ECO:0000313" key="2">
    <source>
        <dbReference type="Proteomes" id="UP000270046"/>
    </source>
</evidence>
<dbReference type="KEGG" id="muh:HYN43_002715"/>
<sequence>MMALAPTSIAAIDAGGMTINSFFQIPFGLLLSNNFENSESHYSPENFERFSRAMRAKGRRRF</sequence>